<accession>A0A0E9TPV0</accession>
<proteinExistence type="predicted"/>
<reference evidence="1" key="2">
    <citation type="journal article" date="2015" name="Fish Shellfish Immunol.">
        <title>Early steps in the European eel (Anguilla anguilla)-Vibrio vulnificus interaction in the gills: Role of the RtxA13 toxin.</title>
        <authorList>
            <person name="Callol A."/>
            <person name="Pajuelo D."/>
            <person name="Ebbesson L."/>
            <person name="Teles M."/>
            <person name="MacKenzie S."/>
            <person name="Amaro C."/>
        </authorList>
    </citation>
    <scope>NUCLEOTIDE SEQUENCE</scope>
</reference>
<organism evidence="1">
    <name type="scientific">Anguilla anguilla</name>
    <name type="common">European freshwater eel</name>
    <name type="synonym">Muraena anguilla</name>
    <dbReference type="NCBI Taxonomy" id="7936"/>
    <lineage>
        <taxon>Eukaryota</taxon>
        <taxon>Metazoa</taxon>
        <taxon>Chordata</taxon>
        <taxon>Craniata</taxon>
        <taxon>Vertebrata</taxon>
        <taxon>Euteleostomi</taxon>
        <taxon>Actinopterygii</taxon>
        <taxon>Neopterygii</taxon>
        <taxon>Teleostei</taxon>
        <taxon>Anguilliformes</taxon>
        <taxon>Anguillidae</taxon>
        <taxon>Anguilla</taxon>
    </lineage>
</organism>
<name>A0A0E9TPV0_ANGAN</name>
<dbReference type="AlphaFoldDB" id="A0A0E9TPV0"/>
<protein>
    <submittedName>
        <fullName evidence="1">Uncharacterized protein</fullName>
    </submittedName>
</protein>
<dbReference type="EMBL" id="GBXM01053677">
    <property type="protein sequence ID" value="JAH54900.1"/>
    <property type="molecule type" value="Transcribed_RNA"/>
</dbReference>
<evidence type="ECO:0000313" key="1">
    <source>
        <dbReference type="EMBL" id="JAH54900.1"/>
    </source>
</evidence>
<sequence length="41" mass="4697">MPLSNQKSSLNTQPLKKYTMPDFVLLQVQSCDCGVHELCIW</sequence>
<reference evidence="1" key="1">
    <citation type="submission" date="2014-11" db="EMBL/GenBank/DDBJ databases">
        <authorList>
            <person name="Amaro Gonzalez C."/>
        </authorList>
    </citation>
    <scope>NUCLEOTIDE SEQUENCE</scope>
</reference>